<evidence type="ECO:0000313" key="2">
    <source>
        <dbReference type="Proteomes" id="UP000033121"/>
    </source>
</evidence>
<organism evidence="1 2">
    <name type="scientific">Flavihumibacter petaseus NBRC 106054</name>
    <dbReference type="NCBI Taxonomy" id="1220578"/>
    <lineage>
        <taxon>Bacteria</taxon>
        <taxon>Pseudomonadati</taxon>
        <taxon>Bacteroidota</taxon>
        <taxon>Chitinophagia</taxon>
        <taxon>Chitinophagales</taxon>
        <taxon>Chitinophagaceae</taxon>
        <taxon>Flavihumibacter</taxon>
    </lineage>
</organism>
<name>A0A0E9MYT6_9BACT</name>
<keyword evidence="2" id="KW-1185">Reference proteome</keyword>
<dbReference type="Proteomes" id="UP000033121">
    <property type="component" value="Unassembled WGS sequence"/>
</dbReference>
<sequence>MQPFFFSGGQPEKGFMKYMVGNIAGSRWLILLVACLSFALASCKKDEAAPAADVNGAYIELSPIPGRMIINFTGENQMSIQAAGSDHADVFYYEITGDSIRLTPVSDQYGITVVYFKWLTDVKFEIGNLLPSIPELPAVNMVFSK</sequence>
<gene>
    <name evidence="1" type="ORF">FPE01S_01_15760</name>
</gene>
<dbReference type="EMBL" id="BBWV01000001">
    <property type="protein sequence ID" value="GAO42561.1"/>
    <property type="molecule type" value="Genomic_DNA"/>
</dbReference>
<proteinExistence type="predicted"/>
<evidence type="ECO:0000313" key="1">
    <source>
        <dbReference type="EMBL" id="GAO42561.1"/>
    </source>
</evidence>
<accession>A0A0E9MYT6</accession>
<dbReference type="AlphaFoldDB" id="A0A0E9MYT6"/>
<protein>
    <submittedName>
        <fullName evidence="1">Uncharacterized protein</fullName>
    </submittedName>
</protein>
<reference evidence="1 2" key="1">
    <citation type="submission" date="2015-04" db="EMBL/GenBank/DDBJ databases">
        <title>Whole genome shotgun sequence of Flavihumibacter petaseus NBRC 106054.</title>
        <authorList>
            <person name="Miyazawa S."/>
            <person name="Hosoyama A."/>
            <person name="Hashimoto M."/>
            <person name="Noguchi M."/>
            <person name="Tsuchikane K."/>
            <person name="Ohji S."/>
            <person name="Yamazoe A."/>
            <person name="Ichikawa N."/>
            <person name="Kimura A."/>
            <person name="Fujita N."/>
        </authorList>
    </citation>
    <scope>NUCLEOTIDE SEQUENCE [LARGE SCALE GENOMIC DNA]</scope>
    <source>
        <strain evidence="1 2">NBRC 106054</strain>
    </source>
</reference>
<dbReference type="STRING" id="1220578.FPE01S_01_15760"/>
<comment type="caution">
    <text evidence="1">The sequence shown here is derived from an EMBL/GenBank/DDBJ whole genome shotgun (WGS) entry which is preliminary data.</text>
</comment>